<reference evidence="10 11" key="2">
    <citation type="submission" date="2011-10" db="EMBL/GenBank/DDBJ databases">
        <title>The Genome Sequence of Simonsiella muelleri ATCC 29453.</title>
        <authorList>
            <consortium name="The Broad Institute Genome Sequencing Platform"/>
            <consortium name="The Broad Institute Genome Sequencing Center for Infectious Disease"/>
            <person name="Earl A."/>
            <person name="Ward D."/>
            <person name="Feldgarden M."/>
            <person name="Gevers D."/>
            <person name="Izard J."/>
            <person name="Baranova O.V."/>
            <person name="Blanton J.M."/>
            <person name="Tanner A.C."/>
            <person name="Dewhirst F."/>
            <person name="Young S.K."/>
            <person name="Zeng Q."/>
            <person name="Gargeya S."/>
            <person name="Fitzgerald M."/>
            <person name="Haas B."/>
            <person name="Abouelleil A."/>
            <person name="Alvarado L."/>
            <person name="Arachchi H.M."/>
            <person name="Berlin A."/>
            <person name="Brown A."/>
            <person name="Chapman S.B."/>
            <person name="Chen Z."/>
            <person name="Dunbar C."/>
            <person name="Freedman E."/>
            <person name="Gearin G."/>
            <person name="Goldberg J."/>
            <person name="Griggs A."/>
            <person name="Gujja S."/>
            <person name="Heiman D."/>
            <person name="Howarth C."/>
            <person name="Larson L."/>
            <person name="Lui A."/>
            <person name="MacDonald P.J.P."/>
            <person name="Montmayeur A."/>
            <person name="Murphy C."/>
            <person name="Neiman D."/>
            <person name="Pearson M."/>
            <person name="Priest M."/>
            <person name="Roberts A."/>
            <person name="Saif S."/>
            <person name="Shea T."/>
            <person name="Shenoy N."/>
            <person name="Sisk P."/>
            <person name="Stolte C."/>
            <person name="Sykes S."/>
            <person name="Wortman J."/>
            <person name="Nusbaum C."/>
            <person name="Birren B."/>
        </authorList>
    </citation>
    <scope>NUCLEOTIDE SEQUENCE [LARGE SCALE GENOMIC DNA]</scope>
    <source>
        <strain evidence="10 11">ATCC 29453</strain>
    </source>
</reference>
<dbReference type="Pfam" id="PF13145">
    <property type="entry name" value="Rotamase_2"/>
    <property type="match status" value="1"/>
</dbReference>
<evidence type="ECO:0000256" key="7">
    <source>
        <dbReference type="PROSITE-ProRule" id="PRU00278"/>
    </source>
</evidence>
<evidence type="ECO:0000256" key="8">
    <source>
        <dbReference type="SAM" id="SignalP"/>
    </source>
</evidence>
<dbReference type="Gene3D" id="3.10.50.40">
    <property type="match status" value="1"/>
</dbReference>
<accession>V9HMK7</accession>
<evidence type="ECO:0000256" key="3">
    <source>
        <dbReference type="ARBA" id="ARBA00013194"/>
    </source>
</evidence>
<keyword evidence="4 8" id="KW-0732">Signal</keyword>
<evidence type="ECO:0000313" key="10">
    <source>
        <dbReference type="EMBL" id="EFG31313.1"/>
    </source>
</evidence>
<dbReference type="AlphaFoldDB" id="V9HMK7"/>
<dbReference type="Gene3D" id="1.10.8.1040">
    <property type="match status" value="1"/>
</dbReference>
<dbReference type="EC" id="5.2.1.8" evidence="3"/>
<sequence length="292" mass="32022">MKKTFKLTTVAVLFALSGSLFAATVVTVNGVKIDSSDVERRAENVQKNTQGQISDGPQLRQFITNELITEQLVVQEAKRLKLDKSSDYQAAEAEALKQAKAQGLDKQADFKQNWADYQNRLLMLAYAANLAKQQPISEAAAQQQYNQIKSRYAGSSEIQLGEIVTNKPADAEAAINDLTKKKKFSDVAKKYSMSKSSQTSGGIVPEYVALPDLKDGNNLVYQAVNGLSKGQFTKTPVKDGNVSLVLYVNDKRAINVPTFNEMKASIVQQMEDEQLSLAIDNLGKKAKIVPAK</sequence>
<comment type="catalytic activity">
    <reaction evidence="1">
        <text>[protein]-peptidylproline (omega=180) = [protein]-peptidylproline (omega=0)</text>
        <dbReference type="Rhea" id="RHEA:16237"/>
        <dbReference type="Rhea" id="RHEA-COMP:10747"/>
        <dbReference type="Rhea" id="RHEA-COMP:10748"/>
        <dbReference type="ChEBI" id="CHEBI:83833"/>
        <dbReference type="ChEBI" id="CHEBI:83834"/>
        <dbReference type="EC" id="5.2.1.8"/>
    </reaction>
</comment>
<comment type="caution">
    <text evidence="10">The sequence shown here is derived from an EMBL/GenBank/DDBJ whole genome shotgun (WGS) entry which is preliminary data.</text>
</comment>
<evidence type="ECO:0000313" key="11">
    <source>
        <dbReference type="Proteomes" id="UP000017813"/>
    </source>
</evidence>
<dbReference type="HOGENOM" id="CLU_034646_12_0_4"/>
<comment type="similarity">
    <text evidence="2">Belongs to the PpiC/parvulin rotamase family.</text>
</comment>
<organism evidence="10 11">
    <name type="scientific">Simonsiella muelleri ATCC 29453</name>
    <dbReference type="NCBI Taxonomy" id="641147"/>
    <lineage>
        <taxon>Bacteria</taxon>
        <taxon>Pseudomonadati</taxon>
        <taxon>Pseudomonadota</taxon>
        <taxon>Betaproteobacteria</taxon>
        <taxon>Neisseriales</taxon>
        <taxon>Neisseriaceae</taxon>
        <taxon>Simonsiella</taxon>
    </lineage>
</organism>
<dbReference type="OrthoDB" id="8605856at2"/>
<evidence type="ECO:0000259" key="9">
    <source>
        <dbReference type="PROSITE" id="PS50198"/>
    </source>
</evidence>
<gene>
    <name evidence="10" type="ORF">HMPREF9021_00581</name>
</gene>
<evidence type="ECO:0000256" key="5">
    <source>
        <dbReference type="ARBA" id="ARBA00023110"/>
    </source>
</evidence>
<reference evidence="10 11" key="1">
    <citation type="submission" date="2010-03" db="EMBL/GenBank/DDBJ databases">
        <authorList>
            <consortium name="The Broad Institute Genome Sequencing Platform"/>
            <person name="Ward D."/>
            <person name="Earl A."/>
            <person name="Feldgarden M."/>
            <person name="Gevers D."/>
            <person name="Young S."/>
            <person name="Zeng Q."/>
            <person name="Koehrsen M."/>
            <person name="Alvarado L."/>
            <person name="Berlin A.M."/>
            <person name="Borenstein D."/>
            <person name="Chapman S.B."/>
            <person name="Chen Z."/>
            <person name="Engels R."/>
            <person name="Freedman E."/>
            <person name="Gellesch M."/>
            <person name="Goldberg J."/>
            <person name="Griggs A."/>
            <person name="Gujja S."/>
            <person name="Heilman E.R."/>
            <person name="Heiman D.I."/>
            <person name="Hepburn T.A."/>
            <person name="Howarth C."/>
            <person name="Jen D."/>
            <person name="Larson L."/>
            <person name="Mehta T."/>
            <person name="Park D."/>
            <person name="Pearson M."/>
            <person name="Richards J."/>
            <person name="Roberts A."/>
            <person name="Saif S."/>
            <person name="Shea T.D."/>
            <person name="Shenoy N."/>
            <person name="Sisk P."/>
            <person name="Stolte C."/>
            <person name="Sykes S.N."/>
            <person name="Walk T."/>
            <person name="White J."/>
            <person name="Yandava C."/>
            <person name="Izard J."/>
            <person name="Baranova O.V."/>
            <person name="Blanton J.M."/>
            <person name="Tanner A.C."/>
            <person name="Dewhirst F."/>
            <person name="Haas B."/>
            <person name="Nusbaum C."/>
            <person name="Birren B."/>
        </authorList>
    </citation>
    <scope>NUCLEOTIDE SEQUENCE [LARGE SCALE GENOMIC DNA]</scope>
    <source>
        <strain evidence="10 11">ATCC 29453</strain>
    </source>
</reference>
<proteinExistence type="inferred from homology"/>
<dbReference type="eggNOG" id="COG0760">
    <property type="taxonomic scope" value="Bacteria"/>
</dbReference>
<dbReference type="Pfam" id="PF13623">
    <property type="entry name" value="SurA_N_2"/>
    <property type="match status" value="1"/>
</dbReference>
<feature type="signal peptide" evidence="8">
    <location>
        <begin position="1"/>
        <end position="22"/>
    </location>
</feature>
<keyword evidence="6 7" id="KW-0413">Isomerase</keyword>
<dbReference type="KEGG" id="smur:BWP33_10360"/>
<feature type="chain" id="PRO_5030178994" description="peptidylprolyl isomerase" evidence="8">
    <location>
        <begin position="23"/>
        <end position="292"/>
    </location>
</feature>
<evidence type="ECO:0000256" key="1">
    <source>
        <dbReference type="ARBA" id="ARBA00000971"/>
    </source>
</evidence>
<dbReference type="InterPro" id="IPR027304">
    <property type="entry name" value="Trigger_fact/SurA_dom_sf"/>
</dbReference>
<dbReference type="STRING" id="641147.HMPREF9021_00581"/>
<protein>
    <recommendedName>
        <fullName evidence="3">peptidylprolyl isomerase</fullName>
        <ecNumber evidence="3">5.2.1.8</ecNumber>
    </recommendedName>
</protein>
<dbReference type="PROSITE" id="PS50198">
    <property type="entry name" value="PPIC_PPIASE_2"/>
    <property type="match status" value="1"/>
</dbReference>
<dbReference type="SUPFAM" id="SSF54534">
    <property type="entry name" value="FKBP-like"/>
    <property type="match status" value="1"/>
</dbReference>
<dbReference type="InterPro" id="IPR050245">
    <property type="entry name" value="PrsA_foldase"/>
</dbReference>
<dbReference type="EMBL" id="ADCY02000009">
    <property type="protein sequence ID" value="EFG31313.1"/>
    <property type="molecule type" value="Genomic_DNA"/>
</dbReference>
<evidence type="ECO:0000256" key="4">
    <source>
        <dbReference type="ARBA" id="ARBA00022729"/>
    </source>
</evidence>
<evidence type="ECO:0000256" key="6">
    <source>
        <dbReference type="ARBA" id="ARBA00023235"/>
    </source>
</evidence>
<feature type="domain" description="PpiC" evidence="9">
    <location>
        <begin position="155"/>
        <end position="250"/>
    </location>
</feature>
<dbReference type="InterPro" id="IPR000297">
    <property type="entry name" value="PPIase_PpiC"/>
</dbReference>
<dbReference type="SUPFAM" id="SSF109998">
    <property type="entry name" value="Triger factor/SurA peptide-binding domain-like"/>
    <property type="match status" value="1"/>
</dbReference>
<name>V9HMK7_9NEIS</name>
<dbReference type="PANTHER" id="PTHR47245">
    <property type="entry name" value="PEPTIDYLPROLYL ISOMERASE"/>
    <property type="match status" value="1"/>
</dbReference>
<evidence type="ECO:0000256" key="2">
    <source>
        <dbReference type="ARBA" id="ARBA00007656"/>
    </source>
</evidence>
<dbReference type="InterPro" id="IPR046357">
    <property type="entry name" value="PPIase_dom_sf"/>
</dbReference>
<dbReference type="PANTHER" id="PTHR47245:SF1">
    <property type="entry name" value="FOLDASE PROTEIN PRSA"/>
    <property type="match status" value="1"/>
</dbReference>
<dbReference type="GO" id="GO:0003755">
    <property type="term" value="F:peptidyl-prolyl cis-trans isomerase activity"/>
    <property type="evidence" value="ECO:0007669"/>
    <property type="project" value="UniProtKB-KW"/>
</dbReference>
<keyword evidence="5 7" id="KW-0697">Rotamase</keyword>
<dbReference type="RefSeq" id="WP_002641367.1">
    <property type="nucleotide sequence ID" value="NZ_CP019448.1"/>
</dbReference>
<dbReference type="Proteomes" id="UP000017813">
    <property type="component" value="Unassembled WGS sequence"/>
</dbReference>
<keyword evidence="11" id="KW-1185">Reference proteome</keyword>